<dbReference type="RefSeq" id="WP_016340307.1">
    <property type="nucleotide sequence ID" value="NC_021284.1"/>
</dbReference>
<evidence type="ECO:0008006" key="3">
    <source>
        <dbReference type="Google" id="ProtNLM"/>
    </source>
</evidence>
<reference evidence="1 2" key="1">
    <citation type="journal article" date="2013" name="Genome Biol. Evol.">
        <title>Complete genomes of two dipteran-associated spiroplasmas provided insights into the origin, dynamics, and impacts of viral invasion in spiroplasma.</title>
        <authorList>
            <person name="Ku C."/>
            <person name="Lo W.S."/>
            <person name="Chen L.L."/>
            <person name="Kuo C.H."/>
        </authorList>
    </citation>
    <scope>NUCLEOTIDE SEQUENCE [LARGE SCALE GENOMIC DNA]</scope>
    <source>
        <strain evidence="1">EA-1</strain>
    </source>
</reference>
<evidence type="ECO:0000313" key="2">
    <source>
        <dbReference type="Proteomes" id="UP000013963"/>
    </source>
</evidence>
<dbReference type="Proteomes" id="UP000013963">
    <property type="component" value="Chromosome"/>
</dbReference>
<keyword evidence="2" id="KW-1185">Reference proteome</keyword>
<evidence type="ECO:0000313" key="1">
    <source>
        <dbReference type="EMBL" id="AGM25646.1"/>
    </source>
</evidence>
<dbReference type="PATRIC" id="fig|1276229.3.peg.50"/>
<name>R4UK54_9MOLU</name>
<dbReference type="HOGENOM" id="CLU_2131976_0_0_14"/>
<dbReference type="EMBL" id="CP005078">
    <property type="protein sequence ID" value="AGM25646.1"/>
    <property type="molecule type" value="Genomic_DNA"/>
</dbReference>
<dbReference type="KEGG" id="ssyr:SSYRP_v1c00500"/>
<sequence length="113" mass="13292">MNLVMIKGKVVSLSDIKIDKKGKKFYHGELWSNSISFDGRNENVKVNFCVWQNENINFINYKEKYLDKIVYLIGYLKSIGTNMFIVDTIFSLQDFENKNEQEEISNLVWRVLG</sequence>
<dbReference type="STRING" id="1276229.SSYRP_v1c00500"/>
<gene>
    <name evidence="1" type="ORF">SSYRP_v1c00500</name>
</gene>
<proteinExistence type="predicted"/>
<organism evidence="1 2">
    <name type="scientific">Spiroplasma syrphidicola EA-1</name>
    <dbReference type="NCBI Taxonomy" id="1276229"/>
    <lineage>
        <taxon>Bacteria</taxon>
        <taxon>Bacillati</taxon>
        <taxon>Mycoplasmatota</taxon>
        <taxon>Mollicutes</taxon>
        <taxon>Entomoplasmatales</taxon>
        <taxon>Spiroplasmataceae</taxon>
        <taxon>Spiroplasma</taxon>
    </lineage>
</organism>
<protein>
    <recommendedName>
        <fullName evidence="3">Single-stranded DNA-binding protein</fullName>
    </recommendedName>
</protein>
<accession>R4UK54</accession>
<dbReference type="AlphaFoldDB" id="R4UK54"/>